<comment type="cofactor">
    <cofactor evidence="1">
        <name>Mg(2+)</name>
        <dbReference type="ChEBI" id="CHEBI:18420"/>
    </cofactor>
</comment>
<evidence type="ECO:0000256" key="4">
    <source>
        <dbReference type="ARBA" id="ARBA00022842"/>
    </source>
</evidence>
<dbReference type="GO" id="GO:0046872">
    <property type="term" value="F:metal ion binding"/>
    <property type="evidence" value="ECO:0007669"/>
    <property type="project" value="UniProtKB-KW"/>
</dbReference>
<sequence>MSKDMDLNQLAVITDFDGTITSQDTNDLIIDNFGTETNQEVERLFQNSKIGTREAMKRHFKEIKILENQYSEFLLQNTEVRTGFKSFTQICMKHKIPLYVVSGGFTNIIEKILHSVDPLINSYARIYANQLHFNKNNISITFYHDSVNCIKDFGPCGNCKRSHVKNLQAQHKQVIFIGDGLTDRCGAETSDLVFARSNLAEFCREHGISFYNFKDFNDVQRQIFNIFLN</sequence>
<dbReference type="Pfam" id="PF06888">
    <property type="entry name" value="Put_Phosphatase"/>
    <property type="match status" value="1"/>
</dbReference>
<keyword evidence="3" id="KW-0378">Hydrolase</keyword>
<dbReference type="InterPro" id="IPR036412">
    <property type="entry name" value="HAD-like_sf"/>
</dbReference>
<dbReference type="NCBIfam" id="TIGR01489">
    <property type="entry name" value="DKMTPPase-SF"/>
    <property type="match status" value="1"/>
</dbReference>
<dbReference type="STRING" id="457570.Nther_2774"/>
<evidence type="ECO:0000256" key="3">
    <source>
        <dbReference type="ARBA" id="ARBA00022801"/>
    </source>
</evidence>
<dbReference type="PANTHER" id="PTHR28181">
    <property type="entry name" value="UPF0655 PROTEIN YCR015C"/>
    <property type="match status" value="1"/>
</dbReference>
<dbReference type="OrthoDB" id="9804940at2"/>
<evidence type="ECO:0000313" key="5">
    <source>
        <dbReference type="EMBL" id="ACB86324.1"/>
    </source>
</evidence>
<dbReference type="FunCoup" id="B2A2V6">
    <property type="interactions" value="116"/>
</dbReference>
<reference evidence="5 6" key="1">
    <citation type="submission" date="2008-04" db="EMBL/GenBank/DDBJ databases">
        <title>Complete sequence of chromosome of Natranaerobius thermophilus JW/NM-WN-LF.</title>
        <authorList>
            <consortium name="US DOE Joint Genome Institute"/>
            <person name="Copeland A."/>
            <person name="Lucas S."/>
            <person name="Lapidus A."/>
            <person name="Glavina del Rio T."/>
            <person name="Dalin E."/>
            <person name="Tice H."/>
            <person name="Bruce D."/>
            <person name="Goodwin L."/>
            <person name="Pitluck S."/>
            <person name="Chertkov O."/>
            <person name="Brettin T."/>
            <person name="Detter J.C."/>
            <person name="Han C."/>
            <person name="Kuske C.R."/>
            <person name="Schmutz J."/>
            <person name="Larimer F."/>
            <person name="Land M."/>
            <person name="Hauser L."/>
            <person name="Kyrpides N."/>
            <person name="Lykidis A."/>
            <person name="Mesbah N.M."/>
            <person name="Wiegel J."/>
        </authorList>
    </citation>
    <scope>NUCLEOTIDE SEQUENCE [LARGE SCALE GENOMIC DNA]</scope>
    <source>
        <strain evidence="6">ATCC BAA-1301 / DSM 18059 / JW/NM-WN-LF</strain>
    </source>
</reference>
<proteinExistence type="predicted"/>
<dbReference type="SUPFAM" id="SSF56784">
    <property type="entry name" value="HAD-like"/>
    <property type="match status" value="1"/>
</dbReference>
<dbReference type="GO" id="GO:0016791">
    <property type="term" value="F:phosphatase activity"/>
    <property type="evidence" value="ECO:0007669"/>
    <property type="project" value="InterPro"/>
</dbReference>
<accession>B2A2V6</accession>
<dbReference type="HOGENOM" id="CLU_058495_2_0_9"/>
<dbReference type="Gene3D" id="3.90.1470.20">
    <property type="match status" value="1"/>
</dbReference>
<dbReference type="Proteomes" id="UP000001683">
    <property type="component" value="Chromosome"/>
</dbReference>
<dbReference type="Gene3D" id="3.40.50.1000">
    <property type="entry name" value="HAD superfamily/HAD-like"/>
    <property type="match status" value="1"/>
</dbReference>
<reference evidence="5 6" key="2">
    <citation type="journal article" date="2011" name="J. Bacteriol.">
        <title>Complete genome sequence of the anaerobic, halophilic alkalithermophile Natranaerobius thermophilus JW/NM-WN-LF.</title>
        <authorList>
            <person name="Zhao B."/>
            <person name="Mesbah N.M."/>
            <person name="Dalin E."/>
            <person name="Goodwin L."/>
            <person name="Nolan M."/>
            <person name="Pitluck S."/>
            <person name="Chertkov O."/>
            <person name="Brettin T.S."/>
            <person name="Han J."/>
            <person name="Larimer F.W."/>
            <person name="Land M.L."/>
            <person name="Hauser L."/>
            <person name="Kyrpides N."/>
            <person name="Wiegel J."/>
        </authorList>
    </citation>
    <scope>NUCLEOTIDE SEQUENCE [LARGE SCALE GENOMIC DNA]</scope>
    <source>
        <strain evidence="6">ATCC BAA-1301 / DSM 18059 / JW/NM-WN-LF</strain>
    </source>
</reference>
<dbReference type="EMBL" id="CP001034">
    <property type="protein sequence ID" value="ACB86324.1"/>
    <property type="molecule type" value="Genomic_DNA"/>
</dbReference>
<evidence type="ECO:0000313" key="6">
    <source>
        <dbReference type="Proteomes" id="UP000001683"/>
    </source>
</evidence>
<evidence type="ECO:0000256" key="1">
    <source>
        <dbReference type="ARBA" id="ARBA00001946"/>
    </source>
</evidence>
<gene>
    <name evidence="5" type="ordered locus">Nther_2774</name>
</gene>
<dbReference type="AlphaFoldDB" id="B2A2V6"/>
<name>B2A2V6_NATTJ</name>
<keyword evidence="4" id="KW-0460">Magnesium</keyword>
<dbReference type="InterPro" id="IPR023214">
    <property type="entry name" value="HAD_sf"/>
</dbReference>
<evidence type="ECO:0000256" key="2">
    <source>
        <dbReference type="ARBA" id="ARBA00022723"/>
    </source>
</evidence>
<protein>
    <submittedName>
        <fullName evidence="5">2,3-diketo-5-methylthio-1-phosphopentane phosphatase</fullName>
    </submittedName>
</protein>
<dbReference type="RefSeq" id="WP_012449158.1">
    <property type="nucleotide sequence ID" value="NC_010718.1"/>
</dbReference>
<dbReference type="NCBIfam" id="TIGR01488">
    <property type="entry name" value="HAD-SF-IB"/>
    <property type="match status" value="1"/>
</dbReference>
<dbReference type="KEGG" id="nth:Nther_2774"/>
<dbReference type="PANTHER" id="PTHR28181:SF2">
    <property type="entry name" value="PHOSPHORIC MONOESTER HYDROLASE"/>
    <property type="match status" value="1"/>
</dbReference>
<dbReference type="InterPro" id="IPR016965">
    <property type="entry name" value="Pase_PHOSPHO-typ"/>
</dbReference>
<organism evidence="5 6">
    <name type="scientific">Natranaerobius thermophilus (strain ATCC BAA-1301 / DSM 18059 / JW/NM-WN-LF)</name>
    <dbReference type="NCBI Taxonomy" id="457570"/>
    <lineage>
        <taxon>Bacteria</taxon>
        <taxon>Bacillati</taxon>
        <taxon>Bacillota</taxon>
        <taxon>Clostridia</taxon>
        <taxon>Natranaerobiales</taxon>
        <taxon>Natranaerobiaceae</taxon>
        <taxon>Natranaerobius</taxon>
    </lineage>
</organism>
<dbReference type="InParanoid" id="B2A2V6"/>
<keyword evidence="2" id="KW-0479">Metal-binding</keyword>
<dbReference type="InterPro" id="IPR050849">
    <property type="entry name" value="HAD-like_hydrolase_phosphatase"/>
</dbReference>
<dbReference type="eggNOG" id="COG4359">
    <property type="taxonomic scope" value="Bacteria"/>
</dbReference>
<dbReference type="InterPro" id="IPR006384">
    <property type="entry name" value="HAD_hydro_PyrdxlP_Pase-like"/>
</dbReference>
<keyword evidence="6" id="KW-1185">Reference proteome</keyword>